<evidence type="ECO:0000313" key="4">
    <source>
        <dbReference type="Proteomes" id="UP001215598"/>
    </source>
</evidence>
<sequence>MSTTETTTLTAQAREDVKQKIATALPDDEAKAKAGDDLSNHLKSPEVKKQAYESVKSLATTIHDIRKGFISVKAALIVFDDKNYKGKDGNVLKLGPHWEPMIKKFDETLNFSLKQAKEAATFMRTVTAVLGDVAPADGAQLAIELKQFMSGLPAREENALVVNKKFQELADDVILFNAKIDIALEQAEANIKVALESARKRLDDLNKELAVWMEKLNVGTTEMISEIAVGALQAVKSIYTLDFAGIMGAVDSVINIFSHEAETKKKEELEQSIAAVNQEISELLARDQDLGTFRTRLEESKKVVTSISEQILVIVDIWKTIHLDLYSLDVALSSQVKGELTKFFLKKLIVAKEIYQHLTILLETYVEQTNAANPK</sequence>
<evidence type="ECO:0000256" key="2">
    <source>
        <dbReference type="SAM" id="MobiDB-lite"/>
    </source>
</evidence>
<dbReference type="Gene3D" id="1.20.1170.10">
    <property type="match status" value="1"/>
</dbReference>
<dbReference type="AlphaFoldDB" id="A0AAD7MS58"/>
<organism evidence="3 4">
    <name type="scientific">Mycena metata</name>
    <dbReference type="NCBI Taxonomy" id="1033252"/>
    <lineage>
        <taxon>Eukaryota</taxon>
        <taxon>Fungi</taxon>
        <taxon>Dikarya</taxon>
        <taxon>Basidiomycota</taxon>
        <taxon>Agaricomycotina</taxon>
        <taxon>Agaricomycetes</taxon>
        <taxon>Agaricomycetidae</taxon>
        <taxon>Agaricales</taxon>
        <taxon>Marasmiineae</taxon>
        <taxon>Mycenaceae</taxon>
        <taxon>Mycena</taxon>
    </lineage>
</organism>
<feature type="compositionally biased region" description="Basic and acidic residues" evidence="2">
    <location>
        <begin position="28"/>
        <end position="45"/>
    </location>
</feature>
<dbReference type="EMBL" id="JARKIB010000160">
    <property type="protein sequence ID" value="KAJ7730314.1"/>
    <property type="molecule type" value="Genomic_DNA"/>
</dbReference>
<accession>A0AAD7MS58</accession>
<proteinExistence type="predicted"/>
<evidence type="ECO:0000256" key="1">
    <source>
        <dbReference type="SAM" id="Coils"/>
    </source>
</evidence>
<keyword evidence="4" id="KW-1185">Reference proteome</keyword>
<feature type="region of interest" description="Disordered" evidence="2">
    <location>
        <begin position="23"/>
        <end position="45"/>
    </location>
</feature>
<comment type="caution">
    <text evidence="3">The sequence shown here is derived from an EMBL/GenBank/DDBJ whole genome shotgun (WGS) entry which is preliminary data.</text>
</comment>
<feature type="coiled-coil region" evidence="1">
    <location>
        <begin position="188"/>
        <end position="215"/>
    </location>
</feature>
<evidence type="ECO:0000313" key="3">
    <source>
        <dbReference type="EMBL" id="KAJ7730314.1"/>
    </source>
</evidence>
<protein>
    <recommendedName>
        <fullName evidence="5">Haemolytic enterotoxin (HBL)</fullName>
    </recommendedName>
</protein>
<dbReference type="Proteomes" id="UP001215598">
    <property type="component" value="Unassembled WGS sequence"/>
</dbReference>
<feature type="coiled-coil region" evidence="1">
    <location>
        <begin position="259"/>
        <end position="286"/>
    </location>
</feature>
<gene>
    <name evidence="3" type="ORF">B0H16DRAFT_1733831</name>
</gene>
<reference evidence="3" key="1">
    <citation type="submission" date="2023-03" db="EMBL/GenBank/DDBJ databases">
        <title>Massive genome expansion in bonnet fungi (Mycena s.s.) driven by repeated elements and novel gene families across ecological guilds.</title>
        <authorList>
            <consortium name="Lawrence Berkeley National Laboratory"/>
            <person name="Harder C.B."/>
            <person name="Miyauchi S."/>
            <person name="Viragh M."/>
            <person name="Kuo A."/>
            <person name="Thoen E."/>
            <person name="Andreopoulos B."/>
            <person name="Lu D."/>
            <person name="Skrede I."/>
            <person name="Drula E."/>
            <person name="Henrissat B."/>
            <person name="Morin E."/>
            <person name="Kohler A."/>
            <person name="Barry K."/>
            <person name="LaButti K."/>
            <person name="Morin E."/>
            <person name="Salamov A."/>
            <person name="Lipzen A."/>
            <person name="Mereny Z."/>
            <person name="Hegedus B."/>
            <person name="Baldrian P."/>
            <person name="Stursova M."/>
            <person name="Weitz H."/>
            <person name="Taylor A."/>
            <person name="Grigoriev I.V."/>
            <person name="Nagy L.G."/>
            <person name="Martin F."/>
            <person name="Kauserud H."/>
        </authorList>
    </citation>
    <scope>NUCLEOTIDE SEQUENCE</scope>
    <source>
        <strain evidence="3">CBHHK182m</strain>
    </source>
</reference>
<name>A0AAD7MS58_9AGAR</name>
<keyword evidence="1" id="KW-0175">Coiled coil</keyword>
<evidence type="ECO:0008006" key="5">
    <source>
        <dbReference type="Google" id="ProtNLM"/>
    </source>
</evidence>